<dbReference type="Gene3D" id="3.10.620.10">
    <property type="entry name" value="Protein N-terminal glutamine amidohydrolase, alpha beta roll"/>
    <property type="match status" value="1"/>
</dbReference>
<sequence length="214" mass="23702">MPEVSPPPFPPTAPYTSAYCEENVYCLAREFSALAAWRVSVVFISNTSRTVAVWQQKASTDAASGFVVVWDYHVILALAYKDDASGGLDQPEECWIYDMDTRLRQPCRAGAYFARTFLDQEALEPRWRSSFRVVPGQVFLDNFASDRSHMLREAVYIAPPPLYDAITGPMARARGVSNNLMSEFVRMDVESFGEVVGDVGGVLGVLRSASRSGP</sequence>
<dbReference type="GO" id="GO:0005829">
    <property type="term" value="C:cytosol"/>
    <property type="evidence" value="ECO:0007669"/>
    <property type="project" value="TreeGrafter"/>
</dbReference>
<evidence type="ECO:0000256" key="8">
    <source>
        <dbReference type="RuleBase" id="RU367082"/>
    </source>
</evidence>
<dbReference type="InParanoid" id="A0A165DQJ9"/>
<evidence type="ECO:0000256" key="1">
    <source>
        <dbReference type="ARBA" id="ARBA00008985"/>
    </source>
</evidence>
<dbReference type="PANTHER" id="PTHR13035:SF0">
    <property type="entry name" value="PROTEIN N-TERMINAL GLUTAMINE AMIDOHYDROLASE"/>
    <property type="match status" value="1"/>
</dbReference>
<accession>A0A165DQJ9</accession>
<comment type="similarity">
    <text evidence="1 8">Belongs to the NTAQ1 family.</text>
</comment>
<dbReference type="InterPro" id="IPR037132">
    <property type="entry name" value="N_Gln_amidohydro_ab_roll_sf"/>
</dbReference>
<dbReference type="GO" id="GO:0070773">
    <property type="term" value="F:protein-N-terminal glutamine amidohydrolase activity"/>
    <property type="evidence" value="ECO:0007669"/>
    <property type="project" value="UniProtKB-UniRule"/>
</dbReference>
<comment type="function">
    <text evidence="8">Mediates the side-chain deamidation of N-terminal glutamine residues to glutamate, an important step in N-end rule pathway of protein degradation. Conversion of the resulting N-terminal glutamine to glutamate renders the protein susceptible to arginylation, polyubiquitination and degradation as specified by the N-end rule. Does not act on substrates with internal or C-terminal glutamine and does not act on non-glutamine residues in any position.</text>
</comment>
<reference evidence="10 11" key="1">
    <citation type="journal article" date="2016" name="Mol. Biol. Evol.">
        <title>Comparative Genomics of Early-Diverging Mushroom-Forming Fungi Provides Insights into the Origins of Lignocellulose Decay Capabilities.</title>
        <authorList>
            <person name="Nagy L.G."/>
            <person name="Riley R."/>
            <person name="Tritt A."/>
            <person name="Adam C."/>
            <person name="Daum C."/>
            <person name="Floudas D."/>
            <person name="Sun H."/>
            <person name="Yadav J.S."/>
            <person name="Pangilinan J."/>
            <person name="Larsson K.H."/>
            <person name="Matsuura K."/>
            <person name="Barry K."/>
            <person name="Labutti K."/>
            <person name="Kuo R."/>
            <person name="Ohm R.A."/>
            <person name="Bhattacharya S.S."/>
            <person name="Shirouzu T."/>
            <person name="Yoshinaga Y."/>
            <person name="Martin F.M."/>
            <person name="Grigoriev I.V."/>
            <person name="Hibbett D.S."/>
        </authorList>
    </citation>
    <scope>NUCLEOTIDE SEQUENCE [LARGE SCALE GENOMIC DNA]</scope>
    <source>
        <strain evidence="10 11">HHB12029</strain>
    </source>
</reference>
<evidence type="ECO:0000256" key="2">
    <source>
        <dbReference type="ARBA" id="ARBA00011245"/>
    </source>
</evidence>
<dbReference type="InterPro" id="IPR039733">
    <property type="entry name" value="NTAQ1"/>
</dbReference>
<evidence type="ECO:0000256" key="3">
    <source>
        <dbReference type="ARBA" id="ARBA00012718"/>
    </source>
</evidence>
<name>A0A165DQJ9_EXIGL</name>
<dbReference type="EMBL" id="KV426199">
    <property type="protein sequence ID" value="KZV85126.1"/>
    <property type="molecule type" value="Genomic_DNA"/>
</dbReference>
<comment type="catalytic activity">
    <reaction evidence="7 8">
        <text>N-terminal L-glutaminyl-[protein] + H2O = N-terminal L-glutamyl-[protein] + NH4(+)</text>
        <dbReference type="Rhea" id="RHEA:50680"/>
        <dbReference type="Rhea" id="RHEA-COMP:12668"/>
        <dbReference type="Rhea" id="RHEA-COMP:12777"/>
        <dbReference type="ChEBI" id="CHEBI:15377"/>
        <dbReference type="ChEBI" id="CHEBI:28938"/>
        <dbReference type="ChEBI" id="CHEBI:64721"/>
        <dbReference type="ChEBI" id="CHEBI:64722"/>
        <dbReference type="EC" id="3.5.1.122"/>
    </reaction>
</comment>
<gene>
    <name evidence="10" type="ORF">EXIGLDRAFT_265032</name>
</gene>
<evidence type="ECO:0000313" key="11">
    <source>
        <dbReference type="Proteomes" id="UP000077266"/>
    </source>
</evidence>
<protein>
    <recommendedName>
        <fullName evidence="4 8">Protein N-terminal glutamine amidohydrolase</fullName>
        <ecNumber evidence="3 8">3.5.1.122</ecNumber>
    </recommendedName>
    <alternativeName>
        <fullName evidence="6 8">Protein NH2-terminal glutamine deamidase</fullName>
    </alternativeName>
</protein>
<dbReference type="GO" id="GO:0008418">
    <property type="term" value="F:protein-N-terminal asparagine amidohydrolase activity"/>
    <property type="evidence" value="ECO:0007669"/>
    <property type="project" value="UniProtKB-UniRule"/>
</dbReference>
<dbReference type="Pfam" id="PF09764">
    <property type="entry name" value="Nt_Gln_amidase"/>
    <property type="match status" value="1"/>
</dbReference>
<dbReference type="AlphaFoldDB" id="A0A165DQJ9"/>
<evidence type="ECO:0000256" key="5">
    <source>
        <dbReference type="ARBA" id="ARBA00022801"/>
    </source>
</evidence>
<dbReference type="OrthoDB" id="191192at2759"/>
<evidence type="ECO:0000256" key="7">
    <source>
        <dbReference type="ARBA" id="ARBA00048768"/>
    </source>
</evidence>
<proteinExistence type="inferred from homology"/>
<dbReference type="PANTHER" id="PTHR13035">
    <property type="entry name" value="PROTEIN N-TERMINAL GLUTAMINE AMIDOHYDROLASE"/>
    <property type="match status" value="1"/>
</dbReference>
<keyword evidence="11" id="KW-1185">Reference proteome</keyword>
<dbReference type="Proteomes" id="UP000077266">
    <property type="component" value="Unassembled WGS sequence"/>
</dbReference>
<keyword evidence="5 8" id="KW-0378">Hydrolase</keyword>
<comment type="subunit">
    <text evidence="2 8">Monomer.</text>
</comment>
<feature type="domain" description="Protein N-terminal glutamine amidohydrolase alpha beta roll" evidence="9">
    <location>
        <begin position="15"/>
        <end position="196"/>
    </location>
</feature>
<evidence type="ECO:0000256" key="4">
    <source>
        <dbReference type="ARBA" id="ARBA00021247"/>
    </source>
</evidence>
<dbReference type="EC" id="3.5.1.122" evidence="3 8"/>
<dbReference type="InterPro" id="IPR023128">
    <property type="entry name" value="Prot_N_Gln_amidohydro_ab_roll"/>
</dbReference>
<dbReference type="GO" id="GO:0005634">
    <property type="term" value="C:nucleus"/>
    <property type="evidence" value="ECO:0007669"/>
    <property type="project" value="TreeGrafter"/>
</dbReference>
<organism evidence="10 11">
    <name type="scientific">Exidia glandulosa HHB12029</name>
    <dbReference type="NCBI Taxonomy" id="1314781"/>
    <lineage>
        <taxon>Eukaryota</taxon>
        <taxon>Fungi</taxon>
        <taxon>Dikarya</taxon>
        <taxon>Basidiomycota</taxon>
        <taxon>Agaricomycotina</taxon>
        <taxon>Agaricomycetes</taxon>
        <taxon>Auriculariales</taxon>
        <taxon>Exidiaceae</taxon>
        <taxon>Exidia</taxon>
    </lineage>
</organism>
<evidence type="ECO:0000259" key="9">
    <source>
        <dbReference type="Pfam" id="PF09764"/>
    </source>
</evidence>
<evidence type="ECO:0000313" key="10">
    <source>
        <dbReference type="EMBL" id="KZV85126.1"/>
    </source>
</evidence>
<evidence type="ECO:0000256" key="6">
    <source>
        <dbReference type="ARBA" id="ARBA00029677"/>
    </source>
</evidence>